<organism evidence="2 3">
    <name type="scientific">Trichonephila inaurata madagascariensis</name>
    <dbReference type="NCBI Taxonomy" id="2747483"/>
    <lineage>
        <taxon>Eukaryota</taxon>
        <taxon>Metazoa</taxon>
        <taxon>Ecdysozoa</taxon>
        <taxon>Arthropoda</taxon>
        <taxon>Chelicerata</taxon>
        <taxon>Arachnida</taxon>
        <taxon>Araneae</taxon>
        <taxon>Araneomorphae</taxon>
        <taxon>Entelegynae</taxon>
        <taxon>Araneoidea</taxon>
        <taxon>Nephilidae</taxon>
        <taxon>Trichonephila</taxon>
        <taxon>Trichonephila inaurata</taxon>
    </lineage>
</organism>
<comment type="caution">
    <text evidence="2">The sequence shown here is derived from an EMBL/GenBank/DDBJ whole genome shotgun (WGS) entry which is preliminary data.</text>
</comment>
<evidence type="ECO:0000313" key="3">
    <source>
        <dbReference type="Proteomes" id="UP000886998"/>
    </source>
</evidence>
<feature type="region of interest" description="Disordered" evidence="1">
    <location>
        <begin position="64"/>
        <end position="90"/>
    </location>
</feature>
<dbReference type="Proteomes" id="UP000886998">
    <property type="component" value="Unassembled WGS sequence"/>
</dbReference>
<sequence>MAFALQIRRLRAASVNPISDGEGENRGELFIGVRCLGENVSDKSVRKWVPRADREVLGMAETAKTVHRGSHRQGGRPLKKHLKGSASRTSSQDTVKDWVCHATGILGKKSCCLFISGGRCAQAYGYIFLKSKFLPTVSFRTFFI</sequence>
<accession>A0A8X7CRB1</accession>
<dbReference type="EMBL" id="BMAV01021430">
    <property type="protein sequence ID" value="GFY75485.1"/>
    <property type="molecule type" value="Genomic_DNA"/>
</dbReference>
<protein>
    <submittedName>
        <fullName evidence="2">Uncharacterized protein</fullName>
    </submittedName>
</protein>
<gene>
    <name evidence="2" type="ORF">TNIN_76291</name>
</gene>
<name>A0A8X7CRB1_9ARAC</name>
<reference evidence="2" key="1">
    <citation type="submission" date="2020-08" db="EMBL/GenBank/DDBJ databases">
        <title>Multicomponent nature underlies the extraordinary mechanical properties of spider dragline silk.</title>
        <authorList>
            <person name="Kono N."/>
            <person name="Nakamura H."/>
            <person name="Mori M."/>
            <person name="Yoshida Y."/>
            <person name="Ohtoshi R."/>
            <person name="Malay A.D."/>
            <person name="Moran D.A.P."/>
            <person name="Tomita M."/>
            <person name="Numata K."/>
            <person name="Arakawa K."/>
        </authorList>
    </citation>
    <scope>NUCLEOTIDE SEQUENCE</scope>
</reference>
<proteinExistence type="predicted"/>
<evidence type="ECO:0000256" key="1">
    <source>
        <dbReference type="SAM" id="MobiDB-lite"/>
    </source>
</evidence>
<dbReference type="AlphaFoldDB" id="A0A8X7CRB1"/>
<keyword evidence="3" id="KW-1185">Reference proteome</keyword>
<feature type="compositionally biased region" description="Basic residues" evidence="1">
    <location>
        <begin position="65"/>
        <end position="83"/>
    </location>
</feature>
<evidence type="ECO:0000313" key="2">
    <source>
        <dbReference type="EMBL" id="GFY75485.1"/>
    </source>
</evidence>